<comment type="similarity">
    <text evidence="1">Belongs to the peroxiredoxin family. Prx5 subfamily.</text>
</comment>
<dbReference type="InterPro" id="IPR050924">
    <property type="entry name" value="Peroxiredoxin_BCP/PrxQ"/>
</dbReference>
<evidence type="ECO:0000256" key="5">
    <source>
        <dbReference type="ARBA" id="ARBA00023157"/>
    </source>
</evidence>
<evidence type="ECO:0000313" key="9">
    <source>
        <dbReference type="Proteomes" id="UP000011096"/>
    </source>
</evidence>
<dbReference type="GO" id="GO:0005737">
    <property type="term" value="C:cytoplasm"/>
    <property type="evidence" value="ECO:0007669"/>
    <property type="project" value="TreeGrafter"/>
</dbReference>
<dbReference type="CDD" id="cd03017">
    <property type="entry name" value="PRX_BCP"/>
    <property type="match status" value="1"/>
</dbReference>
<dbReference type="PANTHER" id="PTHR42801">
    <property type="entry name" value="THIOREDOXIN-DEPENDENT PEROXIDE REDUCTASE"/>
    <property type="match status" value="1"/>
</dbReference>
<dbReference type="GO" id="GO:0045454">
    <property type="term" value="P:cell redox homeostasis"/>
    <property type="evidence" value="ECO:0007669"/>
    <property type="project" value="TreeGrafter"/>
</dbReference>
<dbReference type="InterPro" id="IPR036249">
    <property type="entry name" value="Thioredoxin-like_sf"/>
</dbReference>
<evidence type="ECO:0000256" key="4">
    <source>
        <dbReference type="ARBA" id="ARBA00023002"/>
    </source>
</evidence>
<sequence>MSGEVNPKYTLTLASSLPSNLPPPIDDGACDHLPGLALPSIPLPTAGDPSTKIDVSTLPGLVLIFVYPRSAAPGEVIPPEWDAIPGARGCTPQACSYRDKAARLAGAGVAHLFGVSAQTAEVQREFREREHLPYELLSDAGLEMARGLGLPTFEYGGARLLKRITMAVEGGRVVRVWYPVFPADRNVQEVLEWLEGRGVRGRFVVTLVWAQKLSNVEGAP</sequence>
<keyword evidence="5" id="KW-1015">Disulfide bond</keyword>
<name>A0A7J6J871_COLFN</name>
<dbReference type="Gene3D" id="3.40.30.10">
    <property type="entry name" value="Glutaredoxin"/>
    <property type="match status" value="1"/>
</dbReference>
<dbReference type="InParanoid" id="A0A7J6J871"/>
<proteinExistence type="inferred from homology"/>
<dbReference type="AlphaFoldDB" id="A0A7J6J871"/>
<dbReference type="OrthoDB" id="338622at2759"/>
<keyword evidence="9" id="KW-1185">Reference proteome</keyword>
<feature type="domain" description="Thioredoxin" evidence="7">
    <location>
        <begin position="32"/>
        <end position="199"/>
    </location>
</feature>
<evidence type="ECO:0000313" key="8">
    <source>
        <dbReference type="EMBL" id="KAF4484768.1"/>
    </source>
</evidence>
<evidence type="ECO:0000256" key="2">
    <source>
        <dbReference type="ARBA" id="ARBA00022559"/>
    </source>
</evidence>
<organism evidence="8 9">
    <name type="scientific">Colletotrichum fructicola (strain Nara gc5)</name>
    <name type="common">Anthracnose fungus</name>
    <name type="synonym">Colletotrichum gloeosporioides (strain Nara gc5)</name>
    <dbReference type="NCBI Taxonomy" id="1213859"/>
    <lineage>
        <taxon>Eukaryota</taxon>
        <taxon>Fungi</taxon>
        <taxon>Dikarya</taxon>
        <taxon>Ascomycota</taxon>
        <taxon>Pezizomycotina</taxon>
        <taxon>Sordariomycetes</taxon>
        <taxon>Hypocreomycetidae</taxon>
        <taxon>Glomerellales</taxon>
        <taxon>Glomerellaceae</taxon>
        <taxon>Colletotrichum</taxon>
        <taxon>Colletotrichum gloeosporioides species complex</taxon>
    </lineage>
</organism>
<protein>
    <submittedName>
        <fullName evidence="8">Peroxiredoxin Q</fullName>
    </submittedName>
</protein>
<dbReference type="PANTHER" id="PTHR42801:SF21">
    <property type="entry name" value="BCPB PROTEIN"/>
    <property type="match status" value="1"/>
</dbReference>
<dbReference type="SUPFAM" id="SSF52833">
    <property type="entry name" value="Thioredoxin-like"/>
    <property type="match status" value="1"/>
</dbReference>
<keyword evidence="2" id="KW-0575">Peroxidase</keyword>
<accession>A0A7J6J871</accession>
<dbReference type="RefSeq" id="XP_066008766.1">
    <property type="nucleotide sequence ID" value="XM_066151774.1"/>
</dbReference>
<keyword evidence="6" id="KW-0676">Redox-active center</keyword>
<evidence type="ECO:0000256" key="1">
    <source>
        <dbReference type="ARBA" id="ARBA00010505"/>
    </source>
</evidence>
<reference evidence="8 9" key="2">
    <citation type="submission" date="2020-04" db="EMBL/GenBank/DDBJ databases">
        <title>Genome sequencing and assembly of multiple isolates from the Colletotrichum gloeosporioides species complex.</title>
        <authorList>
            <person name="Gan P."/>
            <person name="Shirasu K."/>
        </authorList>
    </citation>
    <scope>NUCLEOTIDE SEQUENCE [LARGE SCALE GENOMIC DNA]</scope>
    <source>
        <strain evidence="8 9">Nara gc5</strain>
    </source>
</reference>
<dbReference type="GO" id="GO:0008379">
    <property type="term" value="F:thioredoxin peroxidase activity"/>
    <property type="evidence" value="ECO:0007669"/>
    <property type="project" value="TreeGrafter"/>
</dbReference>
<dbReference type="InterPro" id="IPR013740">
    <property type="entry name" value="Redoxin"/>
</dbReference>
<dbReference type="InterPro" id="IPR013766">
    <property type="entry name" value="Thioredoxin_domain"/>
</dbReference>
<dbReference type="GO" id="GO:0034599">
    <property type="term" value="P:cellular response to oxidative stress"/>
    <property type="evidence" value="ECO:0007669"/>
    <property type="project" value="TreeGrafter"/>
</dbReference>
<reference evidence="8 9" key="1">
    <citation type="submission" date="2012-08" db="EMBL/GenBank/DDBJ databases">
        <authorList>
            <person name="Gan P.H.P."/>
            <person name="Ikeda K."/>
            <person name="Irieda H."/>
            <person name="Narusaka M."/>
            <person name="O'Connell R.J."/>
            <person name="Narusaka Y."/>
            <person name="Takano Y."/>
            <person name="Kubo Y."/>
            <person name="Shirasu K."/>
        </authorList>
    </citation>
    <scope>NUCLEOTIDE SEQUENCE [LARGE SCALE GENOMIC DNA]</scope>
    <source>
        <strain evidence="8 9">Nara gc5</strain>
    </source>
</reference>
<evidence type="ECO:0000256" key="6">
    <source>
        <dbReference type="ARBA" id="ARBA00023284"/>
    </source>
</evidence>
<dbReference type="Pfam" id="PF08534">
    <property type="entry name" value="Redoxin"/>
    <property type="match status" value="1"/>
</dbReference>
<gene>
    <name evidence="8" type="ORF">CGGC5_v006963</name>
</gene>
<comment type="caution">
    <text evidence="8">The sequence shown here is derived from an EMBL/GenBank/DDBJ whole genome shotgun (WGS) entry which is preliminary data.</text>
</comment>
<dbReference type="PROSITE" id="PS51352">
    <property type="entry name" value="THIOREDOXIN_2"/>
    <property type="match status" value="1"/>
</dbReference>
<dbReference type="GeneID" id="90979937"/>
<dbReference type="EMBL" id="ANPB02000004">
    <property type="protein sequence ID" value="KAF4484768.1"/>
    <property type="molecule type" value="Genomic_DNA"/>
</dbReference>
<evidence type="ECO:0000259" key="7">
    <source>
        <dbReference type="PROSITE" id="PS51352"/>
    </source>
</evidence>
<keyword evidence="4" id="KW-0560">Oxidoreductase</keyword>
<dbReference type="Proteomes" id="UP000011096">
    <property type="component" value="Unassembled WGS sequence"/>
</dbReference>
<keyword evidence="3" id="KW-0049">Antioxidant</keyword>
<evidence type="ECO:0000256" key="3">
    <source>
        <dbReference type="ARBA" id="ARBA00022862"/>
    </source>
</evidence>